<dbReference type="PANTHER" id="PTHR43585:SF2">
    <property type="entry name" value="ATP-GRASP ENZYME FSQD"/>
    <property type="match status" value="1"/>
</dbReference>
<dbReference type="Pfam" id="PF13535">
    <property type="entry name" value="ATP-grasp_4"/>
    <property type="match status" value="1"/>
</dbReference>
<dbReference type="InterPro" id="IPR005479">
    <property type="entry name" value="CPAse_ATP-bd"/>
</dbReference>
<dbReference type="AlphaFoldDB" id="A0AAJ1YD17"/>
<dbReference type="Proteomes" id="UP001224622">
    <property type="component" value="Unassembled WGS sequence"/>
</dbReference>
<dbReference type="Gene3D" id="3.30.470.20">
    <property type="entry name" value="ATP-grasp fold, B domain"/>
    <property type="match status" value="1"/>
</dbReference>
<gene>
    <name evidence="6" type="ORF">RDT67_05185</name>
</gene>
<evidence type="ECO:0000256" key="3">
    <source>
        <dbReference type="ARBA" id="ARBA00022840"/>
    </source>
</evidence>
<dbReference type="PROSITE" id="PS00867">
    <property type="entry name" value="CPSASE_2"/>
    <property type="match status" value="1"/>
</dbReference>
<dbReference type="PROSITE" id="PS50975">
    <property type="entry name" value="ATP_GRASP"/>
    <property type="match status" value="1"/>
</dbReference>
<dbReference type="InterPro" id="IPR011761">
    <property type="entry name" value="ATP-grasp"/>
</dbReference>
<dbReference type="PANTHER" id="PTHR43585">
    <property type="entry name" value="FUMIPYRROLE BIOSYNTHESIS PROTEIN C"/>
    <property type="match status" value="1"/>
</dbReference>
<dbReference type="GO" id="GO:0016874">
    <property type="term" value="F:ligase activity"/>
    <property type="evidence" value="ECO:0007669"/>
    <property type="project" value="UniProtKB-KW"/>
</dbReference>
<organism evidence="6 7">
    <name type="scientific">Serratia fonticola</name>
    <dbReference type="NCBI Taxonomy" id="47917"/>
    <lineage>
        <taxon>Bacteria</taxon>
        <taxon>Pseudomonadati</taxon>
        <taxon>Pseudomonadota</taxon>
        <taxon>Gammaproteobacteria</taxon>
        <taxon>Enterobacterales</taxon>
        <taxon>Yersiniaceae</taxon>
        <taxon>Serratia</taxon>
    </lineage>
</organism>
<sequence length="374" mass="41642">MQLVIIGARNTGTSLYLVSLALRYGYSVTVLTAKHDDLSDAFESSAQVVSLIVSTESVIDWIEHNLTVPPAELLITTTHDLYATIAAQVAAWFGVPGPDKEAVAYCVSKTNQAESLRRLGFQRAAPLRLDLSERLSTSLFETLHFPVVIKPVEGSASQGISQCHTTKDVFNHLEQLRDKYKTQPELIPRGTVLIEQFITGQEYCVELFDGVFVGVIKKIKRAGPSFIERGYSSDTDLTDGQIDKLILMAEKVSASLHLMWGPVHIDCIINEEQLYVIEVNPRIAGSFISAIIRDAWGFDIADALLQRLRGEQVEILRRDKAEKYAQVIFFLSSDPESWRLPVAGHVADSTVSVRYASQIVPERERRAYVYTVVG</sequence>
<dbReference type="EMBL" id="JAVIGA010000003">
    <property type="protein sequence ID" value="MDQ9125824.1"/>
    <property type="molecule type" value="Genomic_DNA"/>
</dbReference>
<evidence type="ECO:0000256" key="1">
    <source>
        <dbReference type="ARBA" id="ARBA00022598"/>
    </source>
</evidence>
<evidence type="ECO:0000313" key="7">
    <source>
        <dbReference type="Proteomes" id="UP001224622"/>
    </source>
</evidence>
<comment type="caution">
    <text evidence="6">The sequence shown here is derived from an EMBL/GenBank/DDBJ whole genome shotgun (WGS) entry which is preliminary data.</text>
</comment>
<accession>A0AAJ1YD17</accession>
<evidence type="ECO:0000259" key="5">
    <source>
        <dbReference type="PROSITE" id="PS50975"/>
    </source>
</evidence>
<dbReference type="GO" id="GO:0046872">
    <property type="term" value="F:metal ion binding"/>
    <property type="evidence" value="ECO:0007669"/>
    <property type="project" value="InterPro"/>
</dbReference>
<dbReference type="InterPro" id="IPR052032">
    <property type="entry name" value="ATP-dep_AA_Ligase"/>
</dbReference>
<dbReference type="SUPFAM" id="SSF56059">
    <property type="entry name" value="Glutathione synthetase ATP-binding domain-like"/>
    <property type="match status" value="1"/>
</dbReference>
<dbReference type="GO" id="GO:0005524">
    <property type="term" value="F:ATP binding"/>
    <property type="evidence" value="ECO:0007669"/>
    <property type="project" value="UniProtKB-UniRule"/>
</dbReference>
<evidence type="ECO:0000256" key="4">
    <source>
        <dbReference type="PROSITE-ProRule" id="PRU00409"/>
    </source>
</evidence>
<evidence type="ECO:0000256" key="2">
    <source>
        <dbReference type="ARBA" id="ARBA00022741"/>
    </source>
</evidence>
<proteinExistence type="predicted"/>
<dbReference type="RefSeq" id="WP_309046805.1">
    <property type="nucleotide sequence ID" value="NZ_JAVIGA010000003.1"/>
</dbReference>
<keyword evidence="1" id="KW-0436">Ligase</keyword>
<keyword evidence="3 4" id="KW-0067">ATP-binding</keyword>
<keyword evidence="2 4" id="KW-0547">Nucleotide-binding</keyword>
<protein>
    <submittedName>
        <fullName evidence="6">ATP-grasp domain-containing protein</fullName>
    </submittedName>
</protein>
<name>A0AAJ1YD17_SERFO</name>
<feature type="domain" description="ATP-grasp" evidence="5">
    <location>
        <begin position="113"/>
        <end position="309"/>
    </location>
</feature>
<reference evidence="6" key="1">
    <citation type="submission" date="2023-08" db="EMBL/GenBank/DDBJ databases">
        <title>The Comparative Genomic Analysis of Yersiniaceae from Polar Regions.</title>
        <authorList>
            <person name="Goncharov A."/>
            <person name="Aslanov B."/>
            <person name="Kolodzhieva V."/>
            <person name="Azarov D."/>
            <person name="Mochov A."/>
            <person name="Lebedeva E."/>
        </authorList>
    </citation>
    <scope>NUCLEOTIDE SEQUENCE</scope>
    <source>
        <strain evidence="6">Vf</strain>
    </source>
</reference>
<evidence type="ECO:0000313" key="6">
    <source>
        <dbReference type="EMBL" id="MDQ9125824.1"/>
    </source>
</evidence>